<evidence type="ECO:0000256" key="3">
    <source>
        <dbReference type="SAM" id="Phobius"/>
    </source>
</evidence>
<dbReference type="Pfam" id="PF00288">
    <property type="entry name" value="GHMP_kinases_N"/>
    <property type="match status" value="1"/>
</dbReference>
<dbReference type="GO" id="GO:0005524">
    <property type="term" value="F:ATP binding"/>
    <property type="evidence" value="ECO:0007669"/>
    <property type="project" value="UniProtKB-KW"/>
</dbReference>
<comment type="caution">
    <text evidence="6">The sequence shown here is derived from an EMBL/GenBank/DDBJ whole genome shotgun (WGS) entry which is preliminary data.</text>
</comment>
<keyword evidence="3" id="KW-0812">Transmembrane</keyword>
<reference evidence="6 7" key="1">
    <citation type="submission" date="2021-09" db="EMBL/GenBank/DDBJ databases">
        <title>Genomic insights and catalytic innovation underlie evolution of tropane alkaloids biosynthesis.</title>
        <authorList>
            <person name="Wang Y.-J."/>
            <person name="Tian T."/>
            <person name="Huang J.-P."/>
            <person name="Huang S.-X."/>
        </authorList>
    </citation>
    <scope>NUCLEOTIDE SEQUENCE [LARGE SCALE GENOMIC DNA]</scope>
    <source>
        <strain evidence="6">KIB-2018</strain>
        <tissue evidence="6">Leaf</tissue>
    </source>
</reference>
<dbReference type="GO" id="GO:0005829">
    <property type="term" value="C:cytosol"/>
    <property type="evidence" value="ECO:0007669"/>
    <property type="project" value="TreeGrafter"/>
</dbReference>
<gene>
    <name evidence="6" type="ORF">K2173_016773</name>
</gene>
<dbReference type="PRINTS" id="PR00959">
    <property type="entry name" value="MEVGALKINASE"/>
</dbReference>
<dbReference type="GO" id="GO:0006012">
    <property type="term" value="P:galactose metabolic process"/>
    <property type="evidence" value="ECO:0007669"/>
    <property type="project" value="InterPro"/>
</dbReference>
<dbReference type="InterPro" id="IPR014721">
    <property type="entry name" value="Ribsml_uS5_D2-typ_fold_subgr"/>
</dbReference>
<dbReference type="SUPFAM" id="SSF55060">
    <property type="entry name" value="GHMP Kinase, C-terminal domain"/>
    <property type="match status" value="1"/>
</dbReference>
<feature type="transmembrane region" description="Helical" evidence="3">
    <location>
        <begin position="332"/>
        <end position="352"/>
    </location>
</feature>
<evidence type="ECO:0000313" key="6">
    <source>
        <dbReference type="EMBL" id="KAJ8751538.1"/>
    </source>
</evidence>
<proteinExistence type="predicted"/>
<evidence type="ECO:0000313" key="7">
    <source>
        <dbReference type="Proteomes" id="UP001159364"/>
    </source>
</evidence>
<protein>
    <recommendedName>
        <fullName evidence="8">Galacturonokinase</fullName>
    </recommendedName>
</protein>
<dbReference type="InterPro" id="IPR006206">
    <property type="entry name" value="Mevalonate/galactokinase"/>
</dbReference>
<dbReference type="Gene3D" id="3.30.70.890">
    <property type="entry name" value="GHMP kinase, C-terminal domain"/>
    <property type="match status" value="2"/>
</dbReference>
<evidence type="ECO:0000256" key="1">
    <source>
        <dbReference type="ARBA" id="ARBA00022741"/>
    </source>
</evidence>
<dbReference type="Proteomes" id="UP001159364">
    <property type="component" value="Linkage Group LG11"/>
</dbReference>
<keyword evidence="3" id="KW-1133">Transmembrane helix</keyword>
<dbReference type="GO" id="GO:0047912">
    <property type="term" value="F:galacturonokinase activity"/>
    <property type="evidence" value="ECO:0007669"/>
    <property type="project" value="TreeGrafter"/>
</dbReference>
<evidence type="ECO:0008006" key="8">
    <source>
        <dbReference type="Google" id="ProtNLM"/>
    </source>
</evidence>
<dbReference type="PANTHER" id="PTHR10457:SF6">
    <property type="entry name" value="GALACTURONOKINASE"/>
    <property type="match status" value="1"/>
</dbReference>
<dbReference type="Gene3D" id="3.30.230.10">
    <property type="match status" value="1"/>
</dbReference>
<keyword evidence="3" id="KW-0472">Membrane</keyword>
<dbReference type="InterPro" id="IPR036554">
    <property type="entry name" value="GHMP_kinase_C_sf"/>
</dbReference>
<feature type="domain" description="GHMP kinase N-terminal" evidence="4">
    <location>
        <begin position="121"/>
        <end position="209"/>
    </location>
</feature>
<dbReference type="Pfam" id="PF08544">
    <property type="entry name" value="GHMP_kinases_C"/>
    <property type="match status" value="1"/>
</dbReference>
<keyword evidence="2" id="KW-0067">ATP-binding</keyword>
<dbReference type="GO" id="GO:0004335">
    <property type="term" value="F:galactokinase activity"/>
    <property type="evidence" value="ECO:0007669"/>
    <property type="project" value="InterPro"/>
</dbReference>
<name>A0AAV8SHK3_9ROSI</name>
<dbReference type="EMBL" id="JAIWQS010000011">
    <property type="protein sequence ID" value="KAJ8751538.1"/>
    <property type="molecule type" value="Genomic_DNA"/>
</dbReference>
<dbReference type="PIRSF" id="PIRSF000530">
    <property type="entry name" value="Galactokinase"/>
    <property type="match status" value="1"/>
</dbReference>
<dbReference type="InterPro" id="IPR013750">
    <property type="entry name" value="GHMP_kinase_C_dom"/>
</dbReference>
<keyword evidence="7" id="KW-1185">Reference proteome</keyword>
<dbReference type="PRINTS" id="PR00473">
    <property type="entry name" value="GALCTOKINASE"/>
</dbReference>
<dbReference type="PANTHER" id="PTHR10457">
    <property type="entry name" value="MEVALONATE KINASE/GALACTOKINASE"/>
    <property type="match status" value="1"/>
</dbReference>
<dbReference type="AlphaFoldDB" id="A0AAV8SHK3"/>
<dbReference type="SUPFAM" id="SSF54211">
    <property type="entry name" value="Ribosomal protein S5 domain 2-like"/>
    <property type="match status" value="1"/>
</dbReference>
<organism evidence="6 7">
    <name type="scientific">Erythroxylum novogranatense</name>
    <dbReference type="NCBI Taxonomy" id="1862640"/>
    <lineage>
        <taxon>Eukaryota</taxon>
        <taxon>Viridiplantae</taxon>
        <taxon>Streptophyta</taxon>
        <taxon>Embryophyta</taxon>
        <taxon>Tracheophyta</taxon>
        <taxon>Spermatophyta</taxon>
        <taxon>Magnoliopsida</taxon>
        <taxon>eudicotyledons</taxon>
        <taxon>Gunneridae</taxon>
        <taxon>Pentapetalae</taxon>
        <taxon>rosids</taxon>
        <taxon>fabids</taxon>
        <taxon>Malpighiales</taxon>
        <taxon>Erythroxylaceae</taxon>
        <taxon>Erythroxylum</taxon>
    </lineage>
</organism>
<evidence type="ECO:0000259" key="5">
    <source>
        <dbReference type="Pfam" id="PF08544"/>
    </source>
</evidence>
<dbReference type="InterPro" id="IPR000705">
    <property type="entry name" value="Galactokinase"/>
</dbReference>
<dbReference type="InterPro" id="IPR020568">
    <property type="entry name" value="Ribosomal_Su5_D2-typ_SF"/>
</dbReference>
<evidence type="ECO:0000256" key="2">
    <source>
        <dbReference type="ARBA" id="ARBA00022840"/>
    </source>
</evidence>
<sequence>MDQLSWPSEDELHEIRNIVSAMSGKDPGEVQIVVSPYRISPLGAHIDHQGGTVTAMTINKGILLGFVPSGDSEVVLHSGQFGGEVRFSLHDIQQPRSIGEKDESHENGPLKVKEYSEWGNFARGAVYALKSRGNSLTQGITGFICGSEGLDSSGLSSSAAVGVAYLLAFEWANNLIITSMENIEYDRLIENEYLGLKNGILDQSAILLSRHGCLTCMNCKTKEHKLVRPLKLQKSYKILLAFSGLRKALTSNPGYNLRVAECREAASVLLKTLGNEKMEPLLCNVEPEVYKIHKGNLEPNIAKRAEHYFSENKRVIEGIIQSNCKINSIPNMFMLIFILCLLLHYVMIIPGLEAWTSGNLEEFGKLISASGQSSIENYECGCDPLIQLYKILLRAPGVYGARFSGAGFRGCCVAFVDADLAAVAASFVKEEYKKAQPELASEINPDSSVLVLEAGDSARVICKSTLTAHPSLIPLQM</sequence>
<evidence type="ECO:0000259" key="4">
    <source>
        <dbReference type="Pfam" id="PF00288"/>
    </source>
</evidence>
<dbReference type="InterPro" id="IPR006204">
    <property type="entry name" value="GHMP_kinase_N_dom"/>
</dbReference>
<accession>A0AAV8SHK3</accession>
<keyword evidence="1" id="KW-0547">Nucleotide-binding</keyword>
<feature type="domain" description="GHMP kinase C-terminal" evidence="5">
    <location>
        <begin position="357"/>
        <end position="433"/>
    </location>
</feature>